<evidence type="ECO:0000313" key="14">
    <source>
        <dbReference type="Proteomes" id="UP000199312"/>
    </source>
</evidence>
<dbReference type="InterPro" id="IPR036108">
    <property type="entry name" value="4pyrrol_syn_uPrphyn_synt_sf"/>
</dbReference>
<dbReference type="GO" id="GO:0005737">
    <property type="term" value="C:cytoplasm"/>
    <property type="evidence" value="ECO:0007669"/>
    <property type="project" value="UniProtKB-UniRule"/>
</dbReference>
<dbReference type="GO" id="GO:0004852">
    <property type="term" value="F:uroporphyrinogen-III synthase activity"/>
    <property type="evidence" value="ECO:0007669"/>
    <property type="project" value="InterPro"/>
</dbReference>
<evidence type="ECO:0000259" key="12">
    <source>
        <dbReference type="Pfam" id="PF03900"/>
    </source>
</evidence>
<comment type="similarity">
    <text evidence="4">Belongs to the HMBS family.</text>
</comment>
<keyword evidence="6" id="KW-0808">Transferase</keyword>
<evidence type="ECO:0000256" key="2">
    <source>
        <dbReference type="ARBA" id="ARBA00002869"/>
    </source>
</evidence>
<dbReference type="InterPro" id="IPR000860">
    <property type="entry name" value="HemC"/>
</dbReference>
<dbReference type="RefSeq" id="WP_090228309.1">
    <property type="nucleotide sequence ID" value="NZ_FOZP01000007.1"/>
</dbReference>
<comment type="function">
    <text evidence="2">Tetrapolymerization of the monopyrrole PBG into the hydroxymethylbilane pre-uroporphyrinogen in several discrete steps.</text>
</comment>
<dbReference type="SUPFAM" id="SSF54782">
    <property type="entry name" value="Porphobilinogen deaminase (hydroxymethylbilane synthase), C-terminal domain"/>
    <property type="match status" value="1"/>
</dbReference>
<dbReference type="STRING" id="593133.SAMN04488006_2757"/>
<sequence>MERIIRIGTRSSELALWQANTVAKQLDNLGYKSEIVKIDSLGDVVLDKPLYELGITGVFTKNLDIALLNDKIDIAVHSFKDVPTKLPHGIIQGAILKRGDFNDVLVIKEDENFFTKDSAIIATGSLRRKAQWLYRYPHHTITGLRGNVITRLQKLEDNDWDGAIFAAAGLKRLKLLPEKEKHIKLDWMIPAPAQGAVMVAVLEKNEDLVEICKQLNHDDTATCVKIEREFLRVLEGGCTAPIGALALIIKEELMFKGVLFSPDGKNKIEFSKSVELDKIGNLGEYAANYVLDRGGNKLMREEIIIDKDINIYSTKNLSLDQVNSISSHIGSSMSDFITTRSNRLKPNVVKNPIKNVIFTSQNAVEALLENFIPMELQFENIYCVGKRTKRLIEKKIGKVIQDENTSEKLANYLVKNLDGKEVTFFCGNKKREELTTILTENNIVVNEVESYQTALTPRKIDEKINGILFFSPSAIESFLIQNKATEIVAFCIGETTATEARKYFKNVEVSKVSTIESVIEAANKYFKVKQ</sequence>
<accession>A0A1I6S2L8</accession>
<reference evidence="14" key="1">
    <citation type="submission" date="2016-10" db="EMBL/GenBank/DDBJ databases">
        <authorList>
            <person name="Varghese N."/>
            <person name="Submissions S."/>
        </authorList>
    </citation>
    <scope>NUCLEOTIDE SEQUENCE [LARGE SCALE GENOMIC DNA]</scope>
    <source>
        <strain evidence="14">DSM 24450</strain>
    </source>
</reference>
<evidence type="ECO:0000256" key="1">
    <source>
        <dbReference type="ARBA" id="ARBA00001916"/>
    </source>
</evidence>
<dbReference type="InterPro" id="IPR036803">
    <property type="entry name" value="Porphobilinogen_deaminase_C_sf"/>
</dbReference>
<dbReference type="GO" id="GO:0004418">
    <property type="term" value="F:hydroxymethylbilane synthase activity"/>
    <property type="evidence" value="ECO:0007669"/>
    <property type="project" value="UniProtKB-UniRule"/>
</dbReference>
<dbReference type="SUPFAM" id="SSF53850">
    <property type="entry name" value="Periplasmic binding protein-like II"/>
    <property type="match status" value="1"/>
</dbReference>
<dbReference type="Gene3D" id="3.40.190.10">
    <property type="entry name" value="Periplasmic binding protein-like II"/>
    <property type="match status" value="2"/>
</dbReference>
<dbReference type="NCBIfam" id="TIGR00212">
    <property type="entry name" value="hemC"/>
    <property type="match status" value="1"/>
</dbReference>
<evidence type="ECO:0000256" key="8">
    <source>
        <dbReference type="ARBA" id="ARBA00048169"/>
    </source>
</evidence>
<dbReference type="CDD" id="cd06578">
    <property type="entry name" value="HemD"/>
    <property type="match status" value="1"/>
</dbReference>
<evidence type="ECO:0000256" key="6">
    <source>
        <dbReference type="ARBA" id="ARBA00022679"/>
    </source>
</evidence>
<dbReference type="Proteomes" id="UP000199312">
    <property type="component" value="Unassembled WGS sequence"/>
</dbReference>
<evidence type="ECO:0000256" key="9">
    <source>
        <dbReference type="NCBIfam" id="TIGR00212"/>
    </source>
</evidence>
<dbReference type="Gene3D" id="3.40.50.10090">
    <property type="match status" value="2"/>
</dbReference>
<dbReference type="CDD" id="cd13647">
    <property type="entry name" value="PBP2_PBGD_2"/>
    <property type="match status" value="1"/>
</dbReference>
<dbReference type="PANTHER" id="PTHR11557:SF0">
    <property type="entry name" value="PORPHOBILINOGEN DEAMINASE"/>
    <property type="match status" value="1"/>
</dbReference>
<dbReference type="Pfam" id="PF01379">
    <property type="entry name" value="Porphobil_deam"/>
    <property type="match status" value="1"/>
</dbReference>
<dbReference type="PRINTS" id="PR00151">
    <property type="entry name" value="PORPHBDMNASE"/>
</dbReference>
<dbReference type="EMBL" id="FOZP01000007">
    <property type="protein sequence ID" value="SFS71179.1"/>
    <property type="molecule type" value="Genomic_DNA"/>
</dbReference>
<evidence type="ECO:0000259" key="11">
    <source>
        <dbReference type="Pfam" id="PF02602"/>
    </source>
</evidence>
<feature type="domain" description="Porphobilinogen deaminase C-terminal" evidence="12">
    <location>
        <begin position="222"/>
        <end position="286"/>
    </location>
</feature>
<dbReference type="InterPro" id="IPR022419">
    <property type="entry name" value="Porphobilin_deaminase_cofac_BS"/>
</dbReference>
<dbReference type="OrthoDB" id="9810298at2"/>
<evidence type="ECO:0000256" key="5">
    <source>
        <dbReference type="ARBA" id="ARBA00011245"/>
    </source>
</evidence>
<protein>
    <recommendedName>
        <fullName evidence="9">Hydroxymethylbilane synthase</fullName>
        <ecNumber evidence="9">2.5.1.61</ecNumber>
    </recommendedName>
</protein>
<comment type="cofactor">
    <cofactor evidence="1">
        <name>dipyrromethane</name>
        <dbReference type="ChEBI" id="CHEBI:60342"/>
    </cofactor>
</comment>
<keyword evidence="7" id="KW-0627">Porphyrin biosynthesis</keyword>
<dbReference type="GO" id="GO:0006783">
    <property type="term" value="P:heme biosynthetic process"/>
    <property type="evidence" value="ECO:0007669"/>
    <property type="project" value="TreeGrafter"/>
</dbReference>
<dbReference type="InterPro" id="IPR003754">
    <property type="entry name" value="4pyrrol_synth_uPrphyn_synth"/>
</dbReference>
<feature type="domain" description="Porphobilinogen deaminase N-terminal" evidence="10">
    <location>
        <begin position="5"/>
        <end position="208"/>
    </location>
</feature>
<dbReference type="EC" id="2.5.1.61" evidence="9"/>
<organism evidence="13 14">
    <name type="scientific">Lutibacter maritimus</name>
    <dbReference type="NCBI Taxonomy" id="593133"/>
    <lineage>
        <taxon>Bacteria</taxon>
        <taxon>Pseudomonadati</taxon>
        <taxon>Bacteroidota</taxon>
        <taxon>Flavobacteriia</taxon>
        <taxon>Flavobacteriales</taxon>
        <taxon>Flavobacteriaceae</taxon>
        <taxon>Lutibacter</taxon>
    </lineage>
</organism>
<dbReference type="AlphaFoldDB" id="A0A1I6S2L8"/>
<evidence type="ECO:0000256" key="3">
    <source>
        <dbReference type="ARBA" id="ARBA00004735"/>
    </source>
</evidence>
<proteinExistence type="inferred from homology"/>
<dbReference type="Pfam" id="PF03900">
    <property type="entry name" value="Porphobil_deamC"/>
    <property type="match status" value="1"/>
</dbReference>
<evidence type="ECO:0000259" key="10">
    <source>
        <dbReference type="Pfam" id="PF01379"/>
    </source>
</evidence>
<dbReference type="InterPro" id="IPR022418">
    <property type="entry name" value="Porphobilinogen_deaminase_C"/>
</dbReference>
<gene>
    <name evidence="13" type="ORF">SAMN04488006_2757</name>
</gene>
<keyword evidence="14" id="KW-1185">Reference proteome</keyword>
<comment type="subunit">
    <text evidence="5">Monomer.</text>
</comment>
<feature type="domain" description="Tetrapyrrole biosynthesis uroporphyrinogen III synthase" evidence="11">
    <location>
        <begin position="353"/>
        <end position="519"/>
    </location>
</feature>
<comment type="catalytic activity">
    <reaction evidence="8">
        <text>4 porphobilinogen + H2O = hydroxymethylbilane + 4 NH4(+)</text>
        <dbReference type="Rhea" id="RHEA:13185"/>
        <dbReference type="ChEBI" id="CHEBI:15377"/>
        <dbReference type="ChEBI" id="CHEBI:28938"/>
        <dbReference type="ChEBI" id="CHEBI:57845"/>
        <dbReference type="ChEBI" id="CHEBI:58126"/>
        <dbReference type="EC" id="2.5.1.61"/>
    </reaction>
</comment>
<comment type="pathway">
    <text evidence="3">Porphyrin-containing compound metabolism; protoporphyrin-IX biosynthesis; coproporphyrinogen-III from 5-aminolevulinate: step 2/4.</text>
</comment>
<dbReference type="PANTHER" id="PTHR11557">
    <property type="entry name" value="PORPHOBILINOGEN DEAMINASE"/>
    <property type="match status" value="1"/>
</dbReference>
<dbReference type="Gene3D" id="3.30.160.40">
    <property type="entry name" value="Porphobilinogen deaminase, C-terminal domain"/>
    <property type="match status" value="1"/>
</dbReference>
<dbReference type="Pfam" id="PF02602">
    <property type="entry name" value="HEM4"/>
    <property type="match status" value="1"/>
</dbReference>
<name>A0A1I6S2L8_9FLAO</name>
<evidence type="ECO:0000313" key="13">
    <source>
        <dbReference type="EMBL" id="SFS71179.1"/>
    </source>
</evidence>
<dbReference type="SUPFAM" id="SSF69618">
    <property type="entry name" value="HemD-like"/>
    <property type="match status" value="1"/>
</dbReference>
<evidence type="ECO:0000256" key="7">
    <source>
        <dbReference type="ARBA" id="ARBA00023244"/>
    </source>
</evidence>
<dbReference type="InterPro" id="IPR022417">
    <property type="entry name" value="Porphobilin_deaminase_N"/>
</dbReference>
<dbReference type="PROSITE" id="PS00533">
    <property type="entry name" value="PORPHOBILINOGEN_DEAM"/>
    <property type="match status" value="1"/>
</dbReference>
<evidence type="ECO:0000256" key="4">
    <source>
        <dbReference type="ARBA" id="ARBA00005638"/>
    </source>
</evidence>